<name>A0A3M7QHX5_BRAPC</name>
<sequence length="70" mass="8124">MLQYSHFYNLSLINTKVTTNIHTNPAPLLKLIHENFGGEISNEIEHVLFASPTEQDLYMNNLMKHEPDQQ</sequence>
<reference evidence="1 2" key="1">
    <citation type="journal article" date="2018" name="Sci. Rep.">
        <title>Genomic signatures of local adaptation to the degree of environmental predictability in rotifers.</title>
        <authorList>
            <person name="Franch-Gras L."/>
            <person name="Hahn C."/>
            <person name="Garcia-Roger E.M."/>
            <person name="Carmona M.J."/>
            <person name="Serra M."/>
            <person name="Gomez A."/>
        </authorList>
    </citation>
    <scope>NUCLEOTIDE SEQUENCE [LARGE SCALE GENOMIC DNA]</scope>
    <source>
        <strain evidence="1">HYR1</strain>
    </source>
</reference>
<comment type="caution">
    <text evidence="1">The sequence shown here is derived from an EMBL/GenBank/DDBJ whole genome shotgun (WGS) entry which is preliminary data.</text>
</comment>
<evidence type="ECO:0000313" key="1">
    <source>
        <dbReference type="EMBL" id="RNA10843.1"/>
    </source>
</evidence>
<accession>A0A3M7QHX5</accession>
<evidence type="ECO:0000313" key="2">
    <source>
        <dbReference type="Proteomes" id="UP000276133"/>
    </source>
</evidence>
<protein>
    <submittedName>
        <fullName evidence="1">Uncharacterized protein</fullName>
    </submittedName>
</protein>
<dbReference type="EMBL" id="REGN01006100">
    <property type="protein sequence ID" value="RNA10843.1"/>
    <property type="molecule type" value="Genomic_DNA"/>
</dbReference>
<organism evidence="1 2">
    <name type="scientific">Brachionus plicatilis</name>
    <name type="common">Marine rotifer</name>
    <name type="synonym">Brachionus muelleri</name>
    <dbReference type="NCBI Taxonomy" id="10195"/>
    <lineage>
        <taxon>Eukaryota</taxon>
        <taxon>Metazoa</taxon>
        <taxon>Spiralia</taxon>
        <taxon>Gnathifera</taxon>
        <taxon>Rotifera</taxon>
        <taxon>Eurotatoria</taxon>
        <taxon>Monogononta</taxon>
        <taxon>Pseudotrocha</taxon>
        <taxon>Ploima</taxon>
        <taxon>Brachionidae</taxon>
        <taxon>Brachionus</taxon>
    </lineage>
</organism>
<gene>
    <name evidence="1" type="ORF">BpHYR1_014616</name>
</gene>
<proteinExistence type="predicted"/>
<dbReference type="AlphaFoldDB" id="A0A3M7QHX5"/>
<dbReference type="Proteomes" id="UP000276133">
    <property type="component" value="Unassembled WGS sequence"/>
</dbReference>
<keyword evidence="2" id="KW-1185">Reference proteome</keyword>